<dbReference type="Pfam" id="PF12159">
    <property type="entry name" value="DUF3593"/>
    <property type="match status" value="1"/>
</dbReference>
<gene>
    <name evidence="2" type="ORF">PTTT1_LOCUS24321</name>
</gene>
<dbReference type="PANTHER" id="PTHR35473:SF3">
    <property type="entry name" value="1-ACYL-SN-GLYCEROL-3-PHOSPHATE ACYLTRANSFERASE"/>
    <property type="match status" value="1"/>
</dbReference>
<dbReference type="AlphaFoldDB" id="A0A8J9X718"/>
<organism evidence="2">
    <name type="scientific">Phaeodactylum tricornutum</name>
    <name type="common">Diatom</name>
    <dbReference type="NCBI Taxonomy" id="2850"/>
    <lineage>
        <taxon>Eukaryota</taxon>
        <taxon>Sar</taxon>
        <taxon>Stramenopiles</taxon>
        <taxon>Ochrophyta</taxon>
        <taxon>Bacillariophyta</taxon>
        <taxon>Bacillariophyceae</taxon>
        <taxon>Bacillariophycidae</taxon>
        <taxon>Naviculales</taxon>
        <taxon>Phaeodactylaceae</taxon>
        <taxon>Phaeodactylum</taxon>
    </lineage>
</organism>
<feature type="non-terminal residue" evidence="2">
    <location>
        <position position="1"/>
    </location>
</feature>
<sequence length="80" mass="8625">PFFGASLFPYLAFLYFLNRPENETPKGVTVGFATCLLFVFLTIPAAIAAKLLYGVSLADSDWLHGGAESLLTVTNLITVV</sequence>
<evidence type="ECO:0000313" key="2">
    <source>
        <dbReference type="EMBL" id="CAG9283911.1"/>
    </source>
</evidence>
<evidence type="ECO:0000256" key="1">
    <source>
        <dbReference type="SAM" id="Phobius"/>
    </source>
</evidence>
<feature type="non-terminal residue" evidence="2">
    <location>
        <position position="80"/>
    </location>
</feature>
<dbReference type="InterPro" id="IPR021995">
    <property type="entry name" value="DUF3593"/>
</dbReference>
<dbReference type="Proteomes" id="UP000836788">
    <property type="component" value="Chromosome 2"/>
</dbReference>
<dbReference type="EMBL" id="OU594943">
    <property type="protein sequence ID" value="CAG9283911.1"/>
    <property type="molecule type" value="Genomic_DNA"/>
</dbReference>
<name>A0A8J9X718_PHATR</name>
<proteinExistence type="predicted"/>
<dbReference type="PANTHER" id="PTHR35473">
    <property type="entry name" value="1-ACYL-SN-GLYCEROL-3-PHOSPHATE ACYLTRANSFERASE"/>
    <property type="match status" value="1"/>
</dbReference>
<reference evidence="2" key="1">
    <citation type="submission" date="2022-02" db="EMBL/GenBank/DDBJ databases">
        <authorList>
            <person name="Giguere J D."/>
        </authorList>
    </citation>
    <scope>NUCLEOTIDE SEQUENCE</scope>
    <source>
        <strain evidence="2">CCAP 1055/1</strain>
    </source>
</reference>
<keyword evidence="1" id="KW-1133">Transmembrane helix</keyword>
<feature type="transmembrane region" description="Helical" evidence="1">
    <location>
        <begin position="30"/>
        <end position="53"/>
    </location>
</feature>
<protein>
    <submittedName>
        <fullName evidence="2">Uncharacterized protein</fullName>
    </submittedName>
</protein>
<accession>A0A8J9X718</accession>
<keyword evidence="1" id="KW-0472">Membrane</keyword>
<keyword evidence="1" id="KW-0812">Transmembrane</keyword>